<keyword evidence="3" id="KW-1185">Reference proteome</keyword>
<evidence type="ECO:0000313" key="3">
    <source>
        <dbReference type="Proteomes" id="UP000078492"/>
    </source>
</evidence>
<dbReference type="AlphaFoldDB" id="A0A151JS10"/>
<organism evidence="2 3">
    <name type="scientific">Trachymyrmex cornetzi</name>
    <dbReference type="NCBI Taxonomy" id="471704"/>
    <lineage>
        <taxon>Eukaryota</taxon>
        <taxon>Metazoa</taxon>
        <taxon>Ecdysozoa</taxon>
        <taxon>Arthropoda</taxon>
        <taxon>Hexapoda</taxon>
        <taxon>Insecta</taxon>
        <taxon>Pterygota</taxon>
        <taxon>Neoptera</taxon>
        <taxon>Endopterygota</taxon>
        <taxon>Hymenoptera</taxon>
        <taxon>Apocrita</taxon>
        <taxon>Aculeata</taxon>
        <taxon>Formicoidea</taxon>
        <taxon>Formicidae</taxon>
        <taxon>Myrmicinae</taxon>
        <taxon>Trachymyrmex</taxon>
    </lineage>
</organism>
<dbReference type="InterPro" id="IPR058912">
    <property type="entry name" value="HTH_animal"/>
</dbReference>
<dbReference type="PANTHER" id="PTHR21301:SF10">
    <property type="entry name" value="REVERSE TRANSCRIPTASE DOMAIN-CONTAINING PROTEIN"/>
    <property type="match status" value="1"/>
</dbReference>
<dbReference type="Pfam" id="PF26215">
    <property type="entry name" value="HTH_animal"/>
    <property type="match status" value="1"/>
</dbReference>
<dbReference type="Proteomes" id="UP000078492">
    <property type="component" value="Unassembled WGS sequence"/>
</dbReference>
<evidence type="ECO:0000313" key="2">
    <source>
        <dbReference type="EMBL" id="KYN30074.1"/>
    </source>
</evidence>
<reference evidence="2 3" key="1">
    <citation type="submission" date="2015-09" db="EMBL/GenBank/DDBJ databases">
        <title>Trachymyrmex cornetzi WGS genome.</title>
        <authorList>
            <person name="Nygaard S."/>
            <person name="Hu H."/>
            <person name="Boomsma J."/>
            <person name="Zhang G."/>
        </authorList>
    </citation>
    <scope>NUCLEOTIDE SEQUENCE [LARGE SCALE GENOMIC DNA]</scope>
    <source>
        <strain evidence="2">Tcor2-1</strain>
        <tissue evidence="2">Whole body</tissue>
    </source>
</reference>
<proteinExistence type="predicted"/>
<protein>
    <recommendedName>
        <fullName evidence="1">Helix-turn-helix domain-containing protein</fullName>
    </recommendedName>
</protein>
<dbReference type="EMBL" id="KQ978569">
    <property type="protein sequence ID" value="KYN30074.1"/>
    <property type="molecule type" value="Genomic_DNA"/>
</dbReference>
<feature type="domain" description="Helix-turn-helix" evidence="1">
    <location>
        <begin position="36"/>
        <end position="95"/>
    </location>
</feature>
<evidence type="ECO:0000259" key="1">
    <source>
        <dbReference type="Pfam" id="PF26215"/>
    </source>
</evidence>
<sequence length="212" mass="24907">MEIDAKGRLNFLDTTVIIDENRIIFDKYHKPTFSARFLNFYSHHPYCHKRSVIIGAVDKIVLLSHPRFHQKNLTEAINIFLENVYPLDFIFSTIRKRLNYHIYYNNNNTDINLNKKIKATQKYFTVPYVKDISESFLPIAFKLGCKLSYTIPNSLKNYIKRGKDQLDSLSHQGVVYKIFCEDCEASYVGQTKRRLKSFCQKFICHSVLSFIA</sequence>
<name>A0A151JS10_9HYME</name>
<dbReference type="PANTHER" id="PTHR21301">
    <property type="entry name" value="REVERSE TRANSCRIPTASE"/>
    <property type="match status" value="1"/>
</dbReference>
<accession>A0A151JS10</accession>
<gene>
    <name evidence="2" type="ORF">ALC57_00467</name>
</gene>